<evidence type="ECO:0000256" key="2">
    <source>
        <dbReference type="SAM" id="MobiDB-lite"/>
    </source>
</evidence>
<name>A0ABY3PDL8_9STAP</name>
<dbReference type="InterPro" id="IPR029050">
    <property type="entry name" value="Immunoprotect_excell_Ig-like"/>
</dbReference>
<dbReference type="RefSeq" id="WP_229292870.1">
    <property type="nucleotide sequence ID" value="NZ_CP086654.1"/>
</dbReference>
<sequence length="181" mass="20780">MKKLLSALCVSVIILSGCDIMGNSKKETEEENIGEGYFKEDTLKTKEAEFKIKETKLVESFSQDDDEGPYIAFIYEYTNKSKENKSASKEWDDYFEAHNDDKNVEKRLFSGYVSVSDKDSKYYKYKENGDLLVKPKDNVTSMMIYKIDKKEGKVILRGHTSDKTSDSESKTLGEKVINIKK</sequence>
<dbReference type="Gene3D" id="2.60.40.1240">
    <property type="match status" value="1"/>
</dbReference>
<feature type="domain" description="DUF5067" evidence="3">
    <location>
        <begin position="24"/>
        <end position="156"/>
    </location>
</feature>
<dbReference type="Pfam" id="PF16729">
    <property type="entry name" value="DUF5067"/>
    <property type="match status" value="1"/>
</dbReference>
<feature type="region of interest" description="Disordered" evidence="2">
    <location>
        <begin position="158"/>
        <end position="181"/>
    </location>
</feature>
<organism evidence="4 5">
    <name type="scientific">Staphylococcus ratti</name>
    <dbReference type="NCBI Taxonomy" id="2892440"/>
    <lineage>
        <taxon>Bacteria</taxon>
        <taxon>Bacillati</taxon>
        <taxon>Bacillota</taxon>
        <taxon>Bacilli</taxon>
        <taxon>Bacillales</taxon>
        <taxon>Staphylococcaceae</taxon>
        <taxon>Staphylococcus</taxon>
    </lineage>
</organism>
<evidence type="ECO:0000313" key="5">
    <source>
        <dbReference type="Proteomes" id="UP001197626"/>
    </source>
</evidence>
<feature type="compositionally biased region" description="Basic and acidic residues" evidence="2">
    <location>
        <begin position="158"/>
        <end position="173"/>
    </location>
</feature>
<dbReference type="Proteomes" id="UP001197626">
    <property type="component" value="Chromosome"/>
</dbReference>
<evidence type="ECO:0000313" key="4">
    <source>
        <dbReference type="EMBL" id="UEX90374.1"/>
    </source>
</evidence>
<accession>A0ABY3PDL8</accession>
<proteinExistence type="predicted"/>
<evidence type="ECO:0000256" key="1">
    <source>
        <dbReference type="ARBA" id="ARBA00022729"/>
    </source>
</evidence>
<keyword evidence="5" id="KW-1185">Reference proteome</keyword>
<protein>
    <submittedName>
        <fullName evidence="4">DUF5067 domain-containing protein</fullName>
    </submittedName>
</protein>
<dbReference type="PROSITE" id="PS51257">
    <property type="entry name" value="PROKAR_LIPOPROTEIN"/>
    <property type="match status" value="1"/>
</dbReference>
<evidence type="ECO:0000259" key="3">
    <source>
        <dbReference type="Pfam" id="PF16729"/>
    </source>
</evidence>
<keyword evidence="1" id="KW-0732">Signal</keyword>
<dbReference type="InterPro" id="IPR031989">
    <property type="entry name" value="DUF5067"/>
</dbReference>
<gene>
    <name evidence="4" type="ORF">LN051_01500</name>
</gene>
<reference evidence="4 5" key="1">
    <citation type="journal article" date="2022" name="Pathogens">
        <title>Staphylococcus ratti sp. nov. Isolated from a Lab Rat.</title>
        <authorList>
            <person name="Kovarovic V."/>
            <person name="Sedlacek I."/>
            <person name="Petras P."/>
            <person name="Kralova S."/>
            <person name="Maslanova I."/>
            <person name="Svec P."/>
            <person name="Neumann-Schaal M."/>
            <person name="Botka T."/>
            <person name="Gelbicova T."/>
            <person name="Stankova E."/>
            <person name="Doskar J."/>
            <person name="Pantucek R."/>
        </authorList>
    </citation>
    <scope>NUCLEOTIDE SEQUENCE [LARGE SCALE GENOMIC DNA]</scope>
    <source>
        <strain evidence="4 5">CCM 9025</strain>
    </source>
</reference>
<dbReference type="EMBL" id="CP086654">
    <property type="protein sequence ID" value="UEX90374.1"/>
    <property type="molecule type" value="Genomic_DNA"/>
</dbReference>